<sequence>MQKLIASQDFLRGLNALFFGWVKDFGGFYPDPVRKKHTSCFIWINKKHFLLLANKGHISQRSKRQQDTPLRDQSVL</sequence>
<reference evidence="1 2" key="1">
    <citation type="submission" date="2021-07" db="EMBL/GenBank/DDBJ databases">
        <authorList>
            <person name="Palmer J.M."/>
        </authorList>
    </citation>
    <scope>NUCLEOTIDE SEQUENCE [LARGE SCALE GENOMIC DNA]</scope>
    <source>
        <strain evidence="1 2">AT_MEX2019</strain>
        <tissue evidence="1">Muscle</tissue>
    </source>
</reference>
<protein>
    <submittedName>
        <fullName evidence="1">Uncharacterized protein</fullName>
    </submittedName>
</protein>
<gene>
    <name evidence="1" type="ORF">ATANTOWER_014252</name>
</gene>
<dbReference type="Proteomes" id="UP001345963">
    <property type="component" value="Unassembled WGS sequence"/>
</dbReference>
<name>A0ABU7BAU1_9TELE</name>
<evidence type="ECO:0000313" key="1">
    <source>
        <dbReference type="EMBL" id="MED6247712.1"/>
    </source>
</evidence>
<comment type="caution">
    <text evidence="1">The sequence shown here is derived from an EMBL/GenBank/DDBJ whole genome shotgun (WGS) entry which is preliminary data.</text>
</comment>
<dbReference type="EMBL" id="JAHUTI010049471">
    <property type="protein sequence ID" value="MED6247712.1"/>
    <property type="molecule type" value="Genomic_DNA"/>
</dbReference>
<accession>A0ABU7BAU1</accession>
<evidence type="ECO:0000313" key="2">
    <source>
        <dbReference type="Proteomes" id="UP001345963"/>
    </source>
</evidence>
<organism evidence="1 2">
    <name type="scientific">Ataeniobius toweri</name>
    <dbReference type="NCBI Taxonomy" id="208326"/>
    <lineage>
        <taxon>Eukaryota</taxon>
        <taxon>Metazoa</taxon>
        <taxon>Chordata</taxon>
        <taxon>Craniata</taxon>
        <taxon>Vertebrata</taxon>
        <taxon>Euteleostomi</taxon>
        <taxon>Actinopterygii</taxon>
        <taxon>Neopterygii</taxon>
        <taxon>Teleostei</taxon>
        <taxon>Neoteleostei</taxon>
        <taxon>Acanthomorphata</taxon>
        <taxon>Ovalentaria</taxon>
        <taxon>Atherinomorphae</taxon>
        <taxon>Cyprinodontiformes</taxon>
        <taxon>Goodeidae</taxon>
        <taxon>Ataeniobius</taxon>
    </lineage>
</organism>
<proteinExistence type="predicted"/>
<keyword evidence="2" id="KW-1185">Reference proteome</keyword>